<reference evidence="1 4" key="2">
    <citation type="submission" date="2018-08" db="EMBL/GenBank/DDBJ databases">
        <title>Complete genome sequencing and genomic characterization of five Escherichia coli strains co-producing MCR-1 and ESBLs from different origins in China.</title>
        <authorList>
            <person name="Bai L."/>
        </authorList>
    </citation>
    <scope>NUCLEOTIDE SEQUENCE [LARGE SCALE GENOMIC DNA]</scope>
    <source>
        <strain evidence="4">cq9</strain>
        <strain evidence="1">Cq9</strain>
    </source>
</reference>
<dbReference type="EMBL" id="UCZA01000025">
    <property type="protein sequence ID" value="SQP84701.1"/>
    <property type="molecule type" value="Genomic_DNA"/>
</dbReference>
<reference evidence="2 3" key="1">
    <citation type="submission" date="2018-06" db="EMBL/GenBank/DDBJ databases">
        <authorList>
            <consortium name="Pathogen Informatics"/>
            <person name="Doyle S."/>
        </authorList>
    </citation>
    <scope>NUCLEOTIDE SEQUENCE [LARGE SCALE GENOMIC DNA]</scope>
    <source>
        <strain evidence="2 3">VREC0535</strain>
    </source>
</reference>
<dbReference type="Proteomes" id="UP000256244">
    <property type="component" value="Chromosome"/>
</dbReference>
<accession>A0A2X6SRU0</accession>
<name>A0A2X6SRU0_ECOLX</name>
<sequence length="63" mass="7189">MYKKPVKRLKINFLGCRSDDNQVCSRLFAVVRRGVSLFHVVSVLKNREKNYISLAIGSVVTFS</sequence>
<organism evidence="1 4">
    <name type="scientific">Escherichia coli</name>
    <dbReference type="NCBI Taxonomy" id="562"/>
    <lineage>
        <taxon>Bacteria</taxon>
        <taxon>Pseudomonadati</taxon>
        <taxon>Pseudomonadota</taxon>
        <taxon>Gammaproteobacteria</taxon>
        <taxon>Enterobacterales</taxon>
        <taxon>Enterobacteriaceae</taxon>
        <taxon>Escherichia</taxon>
    </lineage>
</organism>
<dbReference type="Proteomes" id="UP000250671">
    <property type="component" value="Unassembled WGS sequence"/>
</dbReference>
<evidence type="ECO:0000313" key="4">
    <source>
        <dbReference type="Proteomes" id="UP000256244"/>
    </source>
</evidence>
<gene>
    <name evidence="1" type="ORF">DS732_11800</name>
    <name evidence="2" type="ORF">SAMEA3752557_03805</name>
</gene>
<evidence type="ECO:0000313" key="1">
    <source>
        <dbReference type="EMBL" id="AXO06987.1"/>
    </source>
</evidence>
<proteinExistence type="predicted"/>
<evidence type="ECO:0000313" key="3">
    <source>
        <dbReference type="Proteomes" id="UP000250671"/>
    </source>
</evidence>
<evidence type="ECO:0000313" key="2">
    <source>
        <dbReference type="EMBL" id="SQP84701.1"/>
    </source>
</evidence>
<protein>
    <submittedName>
        <fullName evidence="1">Uncharacterized protein</fullName>
    </submittedName>
</protein>
<dbReference type="AlphaFoldDB" id="A0A2X6SRU0"/>
<dbReference type="EMBL" id="CP031546">
    <property type="protein sequence ID" value="AXO06987.1"/>
    <property type="molecule type" value="Genomic_DNA"/>
</dbReference>